<reference evidence="1" key="1">
    <citation type="submission" date="2020-07" db="EMBL/GenBank/DDBJ databases">
        <title>Multicomponent nature underlies the extraordinary mechanical properties of spider dragline silk.</title>
        <authorList>
            <person name="Kono N."/>
            <person name="Nakamura H."/>
            <person name="Mori M."/>
            <person name="Yoshida Y."/>
            <person name="Ohtoshi R."/>
            <person name="Malay A.D."/>
            <person name="Moran D.A.P."/>
            <person name="Tomita M."/>
            <person name="Numata K."/>
            <person name="Arakawa K."/>
        </authorList>
    </citation>
    <scope>NUCLEOTIDE SEQUENCE</scope>
</reference>
<dbReference type="OrthoDB" id="6420785at2759"/>
<organism evidence="1 2">
    <name type="scientific">Trichonephila clavata</name>
    <name type="common">Joro spider</name>
    <name type="synonym">Nephila clavata</name>
    <dbReference type="NCBI Taxonomy" id="2740835"/>
    <lineage>
        <taxon>Eukaryota</taxon>
        <taxon>Metazoa</taxon>
        <taxon>Ecdysozoa</taxon>
        <taxon>Arthropoda</taxon>
        <taxon>Chelicerata</taxon>
        <taxon>Arachnida</taxon>
        <taxon>Araneae</taxon>
        <taxon>Araneomorphae</taxon>
        <taxon>Entelegynae</taxon>
        <taxon>Araneoidea</taxon>
        <taxon>Nephilidae</taxon>
        <taxon>Trichonephila</taxon>
    </lineage>
</organism>
<protein>
    <submittedName>
        <fullName evidence="1">Uncharacterized protein</fullName>
    </submittedName>
</protein>
<name>A0A8X6KB23_TRICU</name>
<dbReference type="EMBL" id="BMAO01030219">
    <property type="protein sequence ID" value="GFQ66528.1"/>
    <property type="molecule type" value="Genomic_DNA"/>
</dbReference>
<sequence length="523" mass="59930">MTNQKISEAGLSVGRIHRITFYATTIKKALFQAVEEFEMKQIIESYENGEGNDLKPRSLVFRISKRINKASTNKKEELSQSTCAKETANSKKILESVEQKSSTPADSFIQYSANIKHLPRSETAEKTDNLENRFSIKMPKSVVEPTENKGPTLRRTSRRIIVKPVNKEFLSESEMRKKNSEILKEKECNSEFLKKGPNTGKMGKRKRGRKSFASALMQKIEPIRRGRGRPRTINRDIPIHSSEKFVSLKGSKPIRKPSLPAKQRNDLTVWNLMPNECVDSEYFKSHIMKMQHGKPRGRKPKNAPILTLTPMSVGIPHMPLSNRENVEIRFPKMTPIAKKPVIHQNQEFHAAASSRPTVIYFKEPKNYTNCNPHGREANQSIINQRNMPYDQQLVTPFKDFRNTVYLRRKYGNLIDDATFEYAYGFFQGDLQKTDEFIKVIILGRKQLIAECGTHPNEKCCAKNRFPPFQMNRSISDQTVQNTSSLSDVSDSQSSQDDLFISCRQVIVDSIRILYDEASVLGYE</sequence>
<keyword evidence="2" id="KW-1185">Reference proteome</keyword>
<proteinExistence type="predicted"/>
<dbReference type="AlphaFoldDB" id="A0A8X6KB23"/>
<comment type="caution">
    <text evidence="1">The sequence shown here is derived from an EMBL/GenBank/DDBJ whole genome shotgun (WGS) entry which is preliminary data.</text>
</comment>
<evidence type="ECO:0000313" key="1">
    <source>
        <dbReference type="EMBL" id="GFQ66528.1"/>
    </source>
</evidence>
<accession>A0A8X6KB23</accession>
<gene>
    <name evidence="1" type="primary">AVEN_50744_1</name>
    <name evidence="1" type="ORF">TNCT_699041</name>
</gene>
<dbReference type="Proteomes" id="UP000887116">
    <property type="component" value="Unassembled WGS sequence"/>
</dbReference>
<evidence type="ECO:0000313" key="2">
    <source>
        <dbReference type="Proteomes" id="UP000887116"/>
    </source>
</evidence>